<comment type="caution">
    <text evidence="1">The sequence shown here is derived from an EMBL/GenBank/DDBJ whole genome shotgun (WGS) entry which is preliminary data.</text>
</comment>
<evidence type="ECO:0000313" key="2">
    <source>
        <dbReference type="Proteomes" id="UP000788993"/>
    </source>
</evidence>
<dbReference type="AlphaFoldDB" id="A0A9P8SZ01"/>
<proteinExistence type="predicted"/>
<evidence type="ECO:0000313" key="1">
    <source>
        <dbReference type="EMBL" id="KAH3659881.1"/>
    </source>
</evidence>
<reference evidence="1" key="2">
    <citation type="submission" date="2021-01" db="EMBL/GenBank/DDBJ databases">
        <authorList>
            <person name="Schikora-Tamarit M.A."/>
        </authorList>
    </citation>
    <scope>NUCLEOTIDE SEQUENCE</scope>
    <source>
        <strain evidence="1">NCAIM Y.01608</strain>
    </source>
</reference>
<sequence>MPSDSRPHHCCGFAAEHTSAVVDNMVAAGSMAAVGSMVAAGHTSVAAAAADNTCVAADSTADLRKTCLFPAWSAQRNLEAVRYM</sequence>
<gene>
    <name evidence="1" type="ORF">OGATHE_005926</name>
</gene>
<protein>
    <submittedName>
        <fullName evidence="1">Uncharacterized protein</fullName>
    </submittedName>
</protein>
<organism evidence="1 2">
    <name type="scientific">Ogataea polymorpha</name>
    <dbReference type="NCBI Taxonomy" id="460523"/>
    <lineage>
        <taxon>Eukaryota</taxon>
        <taxon>Fungi</taxon>
        <taxon>Dikarya</taxon>
        <taxon>Ascomycota</taxon>
        <taxon>Saccharomycotina</taxon>
        <taxon>Pichiomycetes</taxon>
        <taxon>Pichiales</taxon>
        <taxon>Pichiaceae</taxon>
        <taxon>Ogataea</taxon>
    </lineage>
</organism>
<keyword evidence="2" id="KW-1185">Reference proteome</keyword>
<reference evidence="1" key="1">
    <citation type="journal article" date="2021" name="Open Biol.">
        <title>Shared evolutionary footprints suggest mitochondrial oxidative damage underlies multiple complex I losses in fungi.</title>
        <authorList>
            <person name="Schikora-Tamarit M.A."/>
            <person name="Marcet-Houben M."/>
            <person name="Nosek J."/>
            <person name="Gabaldon T."/>
        </authorList>
    </citation>
    <scope>NUCLEOTIDE SEQUENCE</scope>
    <source>
        <strain evidence="1">NCAIM Y.01608</strain>
    </source>
</reference>
<dbReference type="Proteomes" id="UP000788993">
    <property type="component" value="Unassembled WGS sequence"/>
</dbReference>
<accession>A0A9P8SZ01</accession>
<name>A0A9P8SZ01_9ASCO</name>
<dbReference type="EMBL" id="JAEUBD010001504">
    <property type="protein sequence ID" value="KAH3659881.1"/>
    <property type="molecule type" value="Genomic_DNA"/>
</dbReference>